<dbReference type="Proteomes" id="UP001419268">
    <property type="component" value="Unassembled WGS sequence"/>
</dbReference>
<reference evidence="2 3" key="1">
    <citation type="submission" date="2024-01" db="EMBL/GenBank/DDBJ databases">
        <title>Genome assemblies of Stephania.</title>
        <authorList>
            <person name="Yang L."/>
        </authorList>
    </citation>
    <scope>NUCLEOTIDE SEQUENCE [LARGE SCALE GENOMIC DNA]</scope>
    <source>
        <strain evidence="2">JXDWG</strain>
        <tissue evidence="2">Leaf</tissue>
    </source>
</reference>
<evidence type="ECO:0000313" key="3">
    <source>
        <dbReference type="Proteomes" id="UP001419268"/>
    </source>
</evidence>
<comment type="caution">
    <text evidence="2">The sequence shown here is derived from an EMBL/GenBank/DDBJ whole genome shotgun (WGS) entry which is preliminary data.</text>
</comment>
<feature type="compositionally biased region" description="Low complexity" evidence="1">
    <location>
        <begin position="41"/>
        <end position="50"/>
    </location>
</feature>
<keyword evidence="3" id="KW-1185">Reference proteome</keyword>
<name>A0AAP0IPW9_9MAGN</name>
<feature type="region of interest" description="Disordered" evidence="1">
    <location>
        <begin position="41"/>
        <end position="72"/>
    </location>
</feature>
<sequence length="150" mass="16720">MDSVDFKFKWYEECCLVFENDRATSEEARTPDDMVAEVAEVVASGSDSSGMSDVPIQQSSGSKRSRSDVPEIMTDRLDKTEIGISKAILDLKETRKVVLAAMAEVPGLPVVDRAIYATEVMGAAKFMDGFLSLEPENHFTWLQRMFPEIM</sequence>
<dbReference type="AlphaFoldDB" id="A0AAP0IPW9"/>
<gene>
    <name evidence="2" type="ORF">Scep_017687</name>
</gene>
<proteinExistence type="predicted"/>
<dbReference type="EMBL" id="JBBNAG010000007">
    <property type="protein sequence ID" value="KAK9119594.1"/>
    <property type="molecule type" value="Genomic_DNA"/>
</dbReference>
<evidence type="ECO:0000256" key="1">
    <source>
        <dbReference type="SAM" id="MobiDB-lite"/>
    </source>
</evidence>
<protein>
    <submittedName>
        <fullName evidence="2">Uncharacterized protein</fullName>
    </submittedName>
</protein>
<organism evidence="2 3">
    <name type="scientific">Stephania cephalantha</name>
    <dbReference type="NCBI Taxonomy" id="152367"/>
    <lineage>
        <taxon>Eukaryota</taxon>
        <taxon>Viridiplantae</taxon>
        <taxon>Streptophyta</taxon>
        <taxon>Embryophyta</taxon>
        <taxon>Tracheophyta</taxon>
        <taxon>Spermatophyta</taxon>
        <taxon>Magnoliopsida</taxon>
        <taxon>Ranunculales</taxon>
        <taxon>Menispermaceae</taxon>
        <taxon>Menispermoideae</taxon>
        <taxon>Cissampelideae</taxon>
        <taxon>Stephania</taxon>
    </lineage>
</organism>
<evidence type="ECO:0000313" key="2">
    <source>
        <dbReference type="EMBL" id="KAK9119594.1"/>
    </source>
</evidence>
<accession>A0AAP0IPW9</accession>